<dbReference type="AlphaFoldDB" id="A0ABD7L6K5"/>
<feature type="compositionally biased region" description="Basic and acidic residues" evidence="1">
    <location>
        <begin position="27"/>
        <end position="42"/>
    </location>
</feature>
<sequence length="42" mass="5169">MRIIEPSDDWRLAGLDDWYGDDEPLTDEERQLEREAFEDRRE</sequence>
<evidence type="ECO:0000256" key="1">
    <source>
        <dbReference type="SAM" id="MobiDB-lite"/>
    </source>
</evidence>
<name>A0ABD7L6K5_9BURK</name>
<reference evidence="2 3" key="1">
    <citation type="submission" date="2016-04" db="EMBL/GenBank/DDBJ databases">
        <authorList>
            <person name="Peeters C."/>
        </authorList>
    </citation>
    <scope>NUCLEOTIDE SEQUENCE [LARGE SCALE GENOMIC DNA]</scope>
    <source>
        <strain evidence="2">LMG 29311</strain>
    </source>
</reference>
<gene>
    <name evidence="2" type="ORF">UA18_03465</name>
</gene>
<evidence type="ECO:0000313" key="3">
    <source>
        <dbReference type="Proteomes" id="UP000196218"/>
    </source>
</evidence>
<feature type="region of interest" description="Disordered" evidence="1">
    <location>
        <begin position="13"/>
        <end position="42"/>
    </location>
</feature>
<accession>A0ABD7L6K5</accession>
<evidence type="ECO:0000313" key="2">
    <source>
        <dbReference type="EMBL" id="SAJ96636.1"/>
    </source>
</evidence>
<organism evidence="2 3">
    <name type="scientific">Burkholderia multivorans</name>
    <dbReference type="NCBI Taxonomy" id="87883"/>
    <lineage>
        <taxon>Bacteria</taxon>
        <taxon>Pseudomonadati</taxon>
        <taxon>Pseudomonadota</taxon>
        <taxon>Betaproteobacteria</taxon>
        <taxon>Burkholderiales</taxon>
        <taxon>Burkholderiaceae</taxon>
        <taxon>Burkholderia</taxon>
        <taxon>Burkholderia cepacia complex</taxon>
    </lineage>
</organism>
<dbReference type="Proteomes" id="UP000196218">
    <property type="component" value="Unassembled WGS sequence"/>
</dbReference>
<dbReference type="RefSeq" id="WP_258170336.1">
    <property type="nucleotide sequence ID" value="NZ_CADFDG010000024.1"/>
</dbReference>
<protein>
    <submittedName>
        <fullName evidence="2">Uncharacterized protein</fullName>
    </submittedName>
</protein>
<comment type="caution">
    <text evidence="2">The sequence shown here is derived from an EMBL/GenBank/DDBJ whole genome shotgun (WGS) entry which is preliminary data.</text>
</comment>
<dbReference type="EMBL" id="FKJW01000004">
    <property type="protein sequence ID" value="SAJ96636.1"/>
    <property type="molecule type" value="Genomic_DNA"/>
</dbReference>
<proteinExistence type="predicted"/>